<comment type="caution">
    <text evidence="2">The sequence shown here is derived from an EMBL/GenBank/DDBJ whole genome shotgun (WGS) entry which is preliminary data.</text>
</comment>
<sequence length="459" mass="51892">MFIGGLAPSFNYPDMSDKQMFSQDELKEFEVVNDWVGFAKVNILKSVGRIGSIFIEKKIFDLDTDIPFKAEYAGEVVFNKCIFTQGICFYDAIFHKKFTLINCFVKGTIGNLGNPTFHAGLFILKSQVDTISLTKGDFGSSNWSISRSHRLTISGGIFSNLDITLEGVVNILKIEASKIKGDIFVDGCGQLVEAVNISGTARDLSLFIHDIKISQLVIGLFVNEKRFKLSNIKPYSEKGNVLVSNSQLGKAEISSVDFSEFNAVVFDEVNLVDCAFNNVMWSKNVFGSALPNESDGRNGNRIFSLKSRETFRQLKYAMSKQGDVINEQKFHSLEMGMYFETLSWLRNFSTKSIIFLSHLTSNFGQSLGRPLIFIFSGHTILFSILLFNDVFKGFQFSLSVFSSTAFWEGFNSYFYLINPIRPFDKEMFHGGWVAIDLLMRVSSSYMIYNIIRATRRFIK</sequence>
<keyword evidence="3" id="KW-1185">Reference proteome</keyword>
<feature type="transmembrane region" description="Helical" evidence="1">
    <location>
        <begin position="429"/>
        <end position="451"/>
    </location>
</feature>
<dbReference type="EMBL" id="RPDH01000003">
    <property type="protein sequence ID" value="RPE05796.1"/>
    <property type="molecule type" value="Genomic_DNA"/>
</dbReference>
<keyword evidence="1" id="KW-0472">Membrane</keyword>
<evidence type="ECO:0000256" key="1">
    <source>
        <dbReference type="SAM" id="Phobius"/>
    </source>
</evidence>
<evidence type="ECO:0000313" key="3">
    <source>
        <dbReference type="Proteomes" id="UP000278351"/>
    </source>
</evidence>
<reference evidence="2 3" key="1">
    <citation type="submission" date="2018-11" db="EMBL/GenBank/DDBJ databases">
        <title>Chitinophaga lutea sp.nov., isolate from arsenic contaminated soil.</title>
        <authorList>
            <person name="Zong Y."/>
        </authorList>
    </citation>
    <scope>NUCLEOTIDE SEQUENCE [LARGE SCALE GENOMIC DNA]</scope>
    <source>
        <strain evidence="2 3">ZY74</strain>
    </source>
</reference>
<keyword evidence="1" id="KW-0812">Transmembrane</keyword>
<accession>A0A3N4PC46</accession>
<feature type="transmembrane region" description="Helical" evidence="1">
    <location>
        <begin position="398"/>
        <end position="417"/>
    </location>
</feature>
<name>A0A3N4PC46_9BACT</name>
<dbReference type="Proteomes" id="UP000278351">
    <property type="component" value="Unassembled WGS sequence"/>
</dbReference>
<evidence type="ECO:0008006" key="4">
    <source>
        <dbReference type="Google" id="ProtNLM"/>
    </source>
</evidence>
<proteinExistence type="predicted"/>
<keyword evidence="1" id="KW-1133">Transmembrane helix</keyword>
<protein>
    <recommendedName>
        <fullName evidence="4">Membrane-associated oxidoreductase</fullName>
    </recommendedName>
</protein>
<feature type="transmembrane region" description="Helical" evidence="1">
    <location>
        <begin position="371"/>
        <end position="391"/>
    </location>
</feature>
<gene>
    <name evidence="2" type="ORF">EGT74_25880</name>
</gene>
<evidence type="ECO:0000313" key="2">
    <source>
        <dbReference type="EMBL" id="RPE05796.1"/>
    </source>
</evidence>
<dbReference type="AlphaFoldDB" id="A0A3N4PC46"/>
<organism evidence="2 3">
    <name type="scientific">Chitinophaga lutea</name>
    <dbReference type="NCBI Taxonomy" id="2488634"/>
    <lineage>
        <taxon>Bacteria</taxon>
        <taxon>Pseudomonadati</taxon>
        <taxon>Bacteroidota</taxon>
        <taxon>Chitinophagia</taxon>
        <taxon>Chitinophagales</taxon>
        <taxon>Chitinophagaceae</taxon>
        <taxon>Chitinophaga</taxon>
    </lineage>
</organism>